<evidence type="ECO:0000313" key="2">
    <source>
        <dbReference type="Proteomes" id="UP000620124"/>
    </source>
</evidence>
<proteinExistence type="predicted"/>
<dbReference type="AlphaFoldDB" id="A0A8H6Z7T8"/>
<protein>
    <submittedName>
        <fullName evidence="1">Uncharacterized protein</fullName>
    </submittedName>
</protein>
<accession>A0A8H6Z7T8</accession>
<reference evidence="1" key="1">
    <citation type="submission" date="2020-05" db="EMBL/GenBank/DDBJ databases">
        <title>Mycena genomes resolve the evolution of fungal bioluminescence.</title>
        <authorList>
            <person name="Tsai I.J."/>
        </authorList>
    </citation>
    <scope>NUCLEOTIDE SEQUENCE</scope>
    <source>
        <strain evidence="1">CCC161011</strain>
    </source>
</reference>
<dbReference type="EMBL" id="JACAZI010000001">
    <property type="protein sequence ID" value="KAF7372467.1"/>
    <property type="molecule type" value="Genomic_DNA"/>
</dbReference>
<comment type="caution">
    <text evidence="1">The sequence shown here is derived from an EMBL/GenBank/DDBJ whole genome shotgun (WGS) entry which is preliminary data.</text>
</comment>
<evidence type="ECO:0000313" key="1">
    <source>
        <dbReference type="EMBL" id="KAF7372467.1"/>
    </source>
</evidence>
<name>A0A8H6Z7T8_9AGAR</name>
<dbReference type="OrthoDB" id="3058688at2759"/>
<dbReference type="Proteomes" id="UP000620124">
    <property type="component" value="Unassembled WGS sequence"/>
</dbReference>
<sequence>MCRGQRNWRSDIGKRALQVVTDHLNTLPDIAARRKWVADMSHNVAFIYRDPKTQTGSYRSDIFLRTFAAHLRLVLKSDVSYGHPIGAASLVAAAVERALTLCRDGGPSAEALPRRGKKSAHGFVPVPWADRAANYLKPIKSLSLQKWREIFELSGQFVNSRRNTIDLFEASTDACESSDGYVDPRSVLVISDDEPENDIAGPSGAGH</sequence>
<keyword evidence="2" id="KW-1185">Reference proteome</keyword>
<gene>
    <name evidence="1" type="ORF">MVEN_00108300</name>
</gene>
<organism evidence="1 2">
    <name type="scientific">Mycena venus</name>
    <dbReference type="NCBI Taxonomy" id="2733690"/>
    <lineage>
        <taxon>Eukaryota</taxon>
        <taxon>Fungi</taxon>
        <taxon>Dikarya</taxon>
        <taxon>Basidiomycota</taxon>
        <taxon>Agaricomycotina</taxon>
        <taxon>Agaricomycetes</taxon>
        <taxon>Agaricomycetidae</taxon>
        <taxon>Agaricales</taxon>
        <taxon>Marasmiineae</taxon>
        <taxon>Mycenaceae</taxon>
        <taxon>Mycena</taxon>
    </lineage>
</organism>